<proteinExistence type="predicted"/>
<gene>
    <name evidence="2" type="ORF">GSTENG00000401001</name>
</gene>
<sequence length="232" mass="26468">SPDSRNLPHGRPAVLFRTRYLVLHHSDFISGYSEPLTMPLWTSYTLGRQVRPRQPRLRPGRVRHTLSSCPQVDASPLPESLSNCVRPDARVPPSYSQSCTNYRAEKQITHAFLYPPRRSHAAVGAARPHLDAVFTRVALLWTELSSNGEKRYDAMVITNTVPMYPAFKKIWSYFQRSLVRKYATERNGLNVLVGPIFDYDYDGVRDSLEKIKEYVSGTIPVPTHYFVVLTSC</sequence>
<evidence type="ECO:0000313" key="2">
    <source>
        <dbReference type="EMBL" id="CAF87556.1"/>
    </source>
</evidence>
<dbReference type="GO" id="GO:0016787">
    <property type="term" value="F:hydrolase activity"/>
    <property type="evidence" value="ECO:0007669"/>
    <property type="project" value="InterPro"/>
</dbReference>
<feature type="domain" description="ENPP1-3/EXOG-like endonuclease/phosphodiesterase" evidence="1">
    <location>
        <begin position="25"/>
        <end position="232"/>
    </location>
</feature>
<dbReference type="SUPFAM" id="SSF54060">
    <property type="entry name" value="His-Me finger endonucleases"/>
    <property type="match status" value="1"/>
</dbReference>
<feature type="non-terminal residue" evidence="2">
    <location>
        <position position="232"/>
    </location>
</feature>
<dbReference type="OrthoDB" id="415411at2759"/>
<accession>Q4THS6</accession>
<dbReference type="InterPro" id="IPR020821">
    <property type="entry name" value="ENPP1-3/EXOG-like_nuc-like"/>
</dbReference>
<name>Q4THS6_TETNG</name>
<reference evidence="2" key="2">
    <citation type="submission" date="2004-02" db="EMBL/GenBank/DDBJ databases">
        <authorList>
            <consortium name="Genoscope"/>
            <consortium name="Whitehead Institute Centre for Genome Research"/>
        </authorList>
    </citation>
    <scope>NUCLEOTIDE SEQUENCE</scope>
</reference>
<feature type="non-terminal residue" evidence="2">
    <location>
        <position position="1"/>
    </location>
</feature>
<dbReference type="Gene3D" id="3.40.570.10">
    <property type="entry name" value="Extracellular Endonuclease, subunit A"/>
    <property type="match status" value="1"/>
</dbReference>
<dbReference type="GO" id="GO:0046872">
    <property type="term" value="F:metal ion binding"/>
    <property type="evidence" value="ECO:0007669"/>
    <property type="project" value="InterPro"/>
</dbReference>
<evidence type="ECO:0000259" key="1">
    <source>
        <dbReference type="SMART" id="SM00477"/>
    </source>
</evidence>
<dbReference type="KEGG" id="tng:GSTEN00000401G001"/>
<dbReference type="GO" id="GO:0003676">
    <property type="term" value="F:nucleic acid binding"/>
    <property type="evidence" value="ECO:0007669"/>
    <property type="project" value="InterPro"/>
</dbReference>
<dbReference type="InterPro" id="IPR001604">
    <property type="entry name" value="Endo_G_ENPP1-like_dom"/>
</dbReference>
<dbReference type="AlphaFoldDB" id="Q4THS6"/>
<dbReference type="EMBL" id="CAAE01002707">
    <property type="protein sequence ID" value="CAF87556.1"/>
    <property type="molecule type" value="Genomic_DNA"/>
</dbReference>
<dbReference type="Pfam" id="PF01223">
    <property type="entry name" value="Endonuclease_NS"/>
    <property type="match status" value="1"/>
</dbReference>
<organism evidence="2">
    <name type="scientific">Tetraodon nigroviridis</name>
    <name type="common">Spotted green pufferfish</name>
    <name type="synonym">Chelonodon nigroviridis</name>
    <dbReference type="NCBI Taxonomy" id="99883"/>
    <lineage>
        <taxon>Eukaryota</taxon>
        <taxon>Metazoa</taxon>
        <taxon>Chordata</taxon>
        <taxon>Craniata</taxon>
        <taxon>Vertebrata</taxon>
        <taxon>Euteleostomi</taxon>
        <taxon>Actinopterygii</taxon>
        <taxon>Neopterygii</taxon>
        <taxon>Teleostei</taxon>
        <taxon>Neoteleostei</taxon>
        <taxon>Acanthomorphata</taxon>
        <taxon>Eupercaria</taxon>
        <taxon>Tetraodontiformes</taxon>
        <taxon>Tetradontoidea</taxon>
        <taxon>Tetraodontidae</taxon>
        <taxon>Tetraodon</taxon>
    </lineage>
</organism>
<dbReference type="InterPro" id="IPR044929">
    <property type="entry name" value="DNA/RNA_non-sp_Endonuclease_sf"/>
</dbReference>
<reference evidence="2" key="1">
    <citation type="journal article" date="2004" name="Nature">
        <title>Genome duplication in the teleost fish Tetraodon nigroviridis reveals the early vertebrate proto-karyotype.</title>
        <authorList>
            <person name="Jaillon O."/>
            <person name="Aury J.-M."/>
            <person name="Brunet F."/>
            <person name="Petit J.-L."/>
            <person name="Stange-Thomann N."/>
            <person name="Mauceli E."/>
            <person name="Bouneau L."/>
            <person name="Fischer C."/>
            <person name="Ozouf-Costaz C."/>
            <person name="Bernot A."/>
            <person name="Nicaud S."/>
            <person name="Jaffe D."/>
            <person name="Fisher S."/>
            <person name="Lutfalla G."/>
            <person name="Dossat C."/>
            <person name="Segurens B."/>
            <person name="Dasilva C."/>
            <person name="Salanoubat M."/>
            <person name="Levy M."/>
            <person name="Boudet N."/>
            <person name="Castellano S."/>
            <person name="Anthouard V."/>
            <person name="Jubin C."/>
            <person name="Castelli V."/>
            <person name="Katinka M."/>
            <person name="Vacherie B."/>
            <person name="Biemont C."/>
            <person name="Skalli Z."/>
            <person name="Cattolico L."/>
            <person name="Poulain J."/>
            <person name="De Berardinis V."/>
            <person name="Cruaud C."/>
            <person name="Duprat S."/>
            <person name="Brottier P."/>
            <person name="Coutanceau J.-P."/>
            <person name="Gouzy J."/>
            <person name="Parra G."/>
            <person name="Lardier G."/>
            <person name="Chapple C."/>
            <person name="McKernan K.J."/>
            <person name="McEwan P."/>
            <person name="Bosak S."/>
            <person name="Kellis M."/>
            <person name="Volff J.-N."/>
            <person name="Guigo R."/>
            <person name="Zody M.C."/>
            <person name="Mesirov J."/>
            <person name="Lindblad-Toh K."/>
            <person name="Birren B."/>
            <person name="Nusbaum C."/>
            <person name="Kahn D."/>
            <person name="Robinson-Rechavi M."/>
            <person name="Laudet V."/>
            <person name="Schachter V."/>
            <person name="Quetier F."/>
            <person name="Saurin W."/>
            <person name="Scarpelli C."/>
            <person name="Wincker P."/>
            <person name="Lander E.S."/>
            <person name="Weissenbach J."/>
            <person name="Roest Crollius H."/>
        </authorList>
    </citation>
    <scope>NUCLEOTIDE SEQUENCE [LARGE SCALE GENOMIC DNA]</scope>
</reference>
<dbReference type="InterPro" id="IPR044925">
    <property type="entry name" value="His-Me_finger_sf"/>
</dbReference>
<dbReference type="SMART" id="SM00477">
    <property type="entry name" value="NUC"/>
    <property type="match status" value="1"/>
</dbReference>
<protein>
    <submittedName>
        <fullName evidence="2">(spotted green pufferfish) hypothetical protein</fullName>
    </submittedName>
</protein>
<comment type="caution">
    <text evidence="2">The sequence shown here is derived from an EMBL/GenBank/DDBJ whole genome shotgun (WGS) entry which is preliminary data.</text>
</comment>